<name>A0A1U7Z1J6_NELNU</name>
<evidence type="ECO:0000313" key="2">
    <source>
        <dbReference type="RefSeq" id="XP_010241016.1"/>
    </source>
</evidence>
<keyword evidence="1" id="KW-1185">Reference proteome</keyword>
<dbReference type="PANTHER" id="PTHR35318:SF2">
    <property type="entry name" value="OS08G0138900 PROTEIN"/>
    <property type="match status" value="1"/>
</dbReference>
<dbReference type="PANTHER" id="PTHR35318">
    <property type="entry name" value="BNAA10G08410D PROTEIN"/>
    <property type="match status" value="1"/>
</dbReference>
<reference evidence="2" key="1">
    <citation type="submission" date="2025-08" db="UniProtKB">
        <authorList>
            <consortium name="RefSeq"/>
        </authorList>
    </citation>
    <scope>IDENTIFICATION</scope>
</reference>
<evidence type="ECO:0000313" key="1">
    <source>
        <dbReference type="Proteomes" id="UP000189703"/>
    </source>
</evidence>
<sequence>MRLLWNLRNLVSCCAPSFARPEVPTVPPRKKTRSLVVQSGGVTVSERLPCRKRSNSATTTQWRPSLCAISEDNIVAVVATKAEQKLRSGKKVARKSGSRDKACVRSYSDEFRRSPMPTAIPAFSPTAFLF</sequence>
<proteinExistence type="predicted"/>
<dbReference type="OMA" id="QVAEWRP"/>
<dbReference type="KEGG" id="nnu:104585740"/>
<dbReference type="AlphaFoldDB" id="A0A1U7Z1J6"/>
<dbReference type="FunCoup" id="A0A1U7Z1J6">
    <property type="interactions" value="92"/>
</dbReference>
<dbReference type="GeneID" id="104585740"/>
<dbReference type="InParanoid" id="A0A1U7Z1J6"/>
<protein>
    <submittedName>
        <fullName evidence="2">Uncharacterized protein LOC104585740</fullName>
    </submittedName>
</protein>
<dbReference type="Proteomes" id="UP000189703">
    <property type="component" value="Unplaced"/>
</dbReference>
<gene>
    <name evidence="2" type="primary">LOC104585740</name>
</gene>
<organism evidence="1 2">
    <name type="scientific">Nelumbo nucifera</name>
    <name type="common">Sacred lotus</name>
    <dbReference type="NCBI Taxonomy" id="4432"/>
    <lineage>
        <taxon>Eukaryota</taxon>
        <taxon>Viridiplantae</taxon>
        <taxon>Streptophyta</taxon>
        <taxon>Embryophyta</taxon>
        <taxon>Tracheophyta</taxon>
        <taxon>Spermatophyta</taxon>
        <taxon>Magnoliopsida</taxon>
        <taxon>Proteales</taxon>
        <taxon>Nelumbonaceae</taxon>
        <taxon>Nelumbo</taxon>
    </lineage>
</organism>
<accession>A0A1U7Z1J6</accession>
<dbReference type="RefSeq" id="XP_010241016.1">
    <property type="nucleotide sequence ID" value="XM_010242714.2"/>
</dbReference>
<dbReference type="OrthoDB" id="1917265at2759"/>